<evidence type="ECO:0000313" key="5">
    <source>
        <dbReference type="EMBL" id="SMO94400.1"/>
    </source>
</evidence>
<evidence type="ECO:0000256" key="1">
    <source>
        <dbReference type="ARBA" id="ARBA00022801"/>
    </source>
</evidence>
<keyword evidence="2" id="KW-0442">Lipid degradation</keyword>
<dbReference type="Gene3D" id="3.40.50.1820">
    <property type="entry name" value="alpha/beta hydrolase"/>
    <property type="match status" value="1"/>
</dbReference>
<protein>
    <submittedName>
        <fullName evidence="5">Predicted dienelactone hydrolase</fullName>
    </submittedName>
</protein>
<proteinExistence type="predicted"/>
<gene>
    <name evidence="5" type="ORF">SAMN06265348_111211</name>
</gene>
<keyword evidence="6" id="KW-1185">Reference proteome</keyword>
<dbReference type="GO" id="GO:0003847">
    <property type="term" value="F:1-alkyl-2-acetylglycerophosphocholine esterase activity"/>
    <property type="evidence" value="ECO:0007669"/>
    <property type="project" value="TreeGrafter"/>
</dbReference>
<evidence type="ECO:0000256" key="2">
    <source>
        <dbReference type="ARBA" id="ARBA00022963"/>
    </source>
</evidence>
<keyword evidence="1 5" id="KW-0378">Hydrolase</keyword>
<feature type="chain" id="PRO_5021988447" evidence="4">
    <location>
        <begin position="20"/>
        <end position="342"/>
    </location>
</feature>
<dbReference type="PANTHER" id="PTHR10272">
    <property type="entry name" value="PLATELET-ACTIVATING FACTOR ACETYLHYDROLASE"/>
    <property type="match status" value="1"/>
</dbReference>
<feature type="signal peptide" evidence="4">
    <location>
        <begin position="1"/>
        <end position="19"/>
    </location>
</feature>
<dbReference type="InterPro" id="IPR016986">
    <property type="entry name" value="UCP031982_abhydr"/>
</dbReference>
<evidence type="ECO:0000256" key="3">
    <source>
        <dbReference type="ARBA" id="ARBA00023098"/>
    </source>
</evidence>
<name>A0A521FFT2_9SPHI</name>
<dbReference type="SUPFAM" id="SSF53474">
    <property type="entry name" value="alpha/beta-Hydrolases"/>
    <property type="match status" value="1"/>
</dbReference>
<dbReference type="AlphaFoldDB" id="A0A521FFT2"/>
<dbReference type="PIRSF" id="PIRSF031982">
    <property type="entry name" value="UCP031982_abhydr"/>
    <property type="match status" value="1"/>
</dbReference>
<keyword evidence="3" id="KW-0443">Lipid metabolism</keyword>
<dbReference type="RefSeq" id="WP_142530176.1">
    <property type="nucleotide sequence ID" value="NZ_CBCSJO010000001.1"/>
</dbReference>
<dbReference type="EMBL" id="FXTN01000011">
    <property type="protein sequence ID" value="SMO94400.1"/>
    <property type="molecule type" value="Genomic_DNA"/>
</dbReference>
<dbReference type="OrthoDB" id="9814760at2"/>
<dbReference type="PANTHER" id="PTHR10272:SF0">
    <property type="entry name" value="PLATELET-ACTIVATING FACTOR ACETYLHYDROLASE"/>
    <property type="match status" value="1"/>
</dbReference>
<dbReference type="Proteomes" id="UP000320300">
    <property type="component" value="Unassembled WGS sequence"/>
</dbReference>
<evidence type="ECO:0000313" key="6">
    <source>
        <dbReference type="Proteomes" id="UP000320300"/>
    </source>
</evidence>
<reference evidence="5 6" key="1">
    <citation type="submission" date="2017-05" db="EMBL/GenBank/DDBJ databases">
        <authorList>
            <person name="Varghese N."/>
            <person name="Submissions S."/>
        </authorList>
    </citation>
    <scope>NUCLEOTIDE SEQUENCE [LARGE SCALE GENOMIC DNA]</scope>
    <source>
        <strain evidence="5 6">DSM 19036</strain>
    </source>
</reference>
<organism evidence="5 6">
    <name type="scientific">Pedobacter westerhofensis</name>
    <dbReference type="NCBI Taxonomy" id="425512"/>
    <lineage>
        <taxon>Bacteria</taxon>
        <taxon>Pseudomonadati</taxon>
        <taxon>Bacteroidota</taxon>
        <taxon>Sphingobacteriia</taxon>
        <taxon>Sphingobacteriales</taxon>
        <taxon>Sphingobacteriaceae</taxon>
        <taxon>Pedobacter</taxon>
    </lineage>
</organism>
<accession>A0A521FFT2</accession>
<dbReference type="GO" id="GO:0016042">
    <property type="term" value="P:lipid catabolic process"/>
    <property type="evidence" value="ECO:0007669"/>
    <property type="project" value="UniProtKB-KW"/>
</dbReference>
<evidence type="ECO:0000256" key="4">
    <source>
        <dbReference type="SAM" id="SignalP"/>
    </source>
</evidence>
<sequence length="342" mass="38156">MRFNNILILSFLFPLFLSAQTIQPVIGEKTFRFTDTVRERKLTTEIWYPTNDTRKATLKQDYPFIAEPTVRDAVYPSSKHPLILLSHGTGGSRMTLEWLAGALVKKGFIVAAVDHWGNTYDNKIAIDFVTPWQRSRDISFVLTKLLKDTSLSKIIDRDRIGAAGFSIGGYTVLALAGAQLDLDALNKFSDTSEGMQEANIPEFPGLLKTVDEAAVWESFRKSPPLKDNRIKAFFAMSPAIGQGFVSRKQFTAINRPVYIVGAQSDSIAPVKTNAAHYHQLIPKSRLYILGGKAGHYVFLNEAMPELKKTGTPLFNDDKSVDRHVAHELTGAMAVKFFKESLK</sequence>
<keyword evidence="4" id="KW-0732">Signal</keyword>
<dbReference type="Pfam" id="PF03403">
    <property type="entry name" value="PAF-AH_p_II"/>
    <property type="match status" value="1"/>
</dbReference>
<dbReference type="InterPro" id="IPR029058">
    <property type="entry name" value="AB_hydrolase_fold"/>
</dbReference>